<accession>A0A0B7BG84</accession>
<gene>
    <name evidence="1" type="primary">ORF185390</name>
</gene>
<organism evidence="1">
    <name type="scientific">Arion vulgaris</name>
    <dbReference type="NCBI Taxonomy" id="1028688"/>
    <lineage>
        <taxon>Eukaryota</taxon>
        <taxon>Metazoa</taxon>
        <taxon>Spiralia</taxon>
        <taxon>Lophotrochozoa</taxon>
        <taxon>Mollusca</taxon>
        <taxon>Gastropoda</taxon>
        <taxon>Heterobranchia</taxon>
        <taxon>Euthyneura</taxon>
        <taxon>Panpulmonata</taxon>
        <taxon>Eupulmonata</taxon>
        <taxon>Stylommatophora</taxon>
        <taxon>Helicina</taxon>
        <taxon>Arionoidea</taxon>
        <taxon>Arionidae</taxon>
        <taxon>Arion</taxon>
    </lineage>
</organism>
<evidence type="ECO:0000313" key="1">
    <source>
        <dbReference type="EMBL" id="CEK91887.1"/>
    </source>
</evidence>
<sequence>MQRLLYLICRHIVQGSNSMKEVVIFFIKRLFYQIQLQLDTREDLGSKGGGRCDVDNISHHMSKKKTDLAPYSPM</sequence>
<proteinExistence type="predicted"/>
<reference evidence="1" key="1">
    <citation type="submission" date="2014-12" db="EMBL/GenBank/DDBJ databases">
        <title>Insight into the proteome of Arion vulgaris.</title>
        <authorList>
            <person name="Aradska J."/>
            <person name="Bulat T."/>
            <person name="Smidak R."/>
            <person name="Sarate P."/>
            <person name="Gangsoo J."/>
            <person name="Sialana F."/>
            <person name="Bilban M."/>
            <person name="Lubec G."/>
        </authorList>
    </citation>
    <scope>NUCLEOTIDE SEQUENCE</scope>
    <source>
        <tissue evidence="1">Skin</tissue>
    </source>
</reference>
<name>A0A0B7BG84_9EUPU</name>
<protein>
    <submittedName>
        <fullName evidence="1">Uncharacterized protein</fullName>
    </submittedName>
</protein>
<dbReference type="AlphaFoldDB" id="A0A0B7BG84"/>
<dbReference type="EMBL" id="HACG01045022">
    <property type="protein sequence ID" value="CEK91887.1"/>
    <property type="molecule type" value="Transcribed_RNA"/>
</dbReference>